<keyword evidence="2 5" id="KW-0812">Transmembrane</keyword>
<feature type="transmembrane region" description="Helical" evidence="5">
    <location>
        <begin position="42"/>
        <end position="64"/>
    </location>
</feature>
<dbReference type="EMBL" id="AOSG01000040">
    <property type="protein sequence ID" value="EOR71325.1"/>
    <property type="molecule type" value="Genomic_DNA"/>
</dbReference>
<protein>
    <recommendedName>
        <fullName evidence="8">Isoprenylcysteine carboxyl methyltransferase</fullName>
    </recommendedName>
</protein>
<feature type="transmembrane region" description="Helical" evidence="5">
    <location>
        <begin position="129"/>
        <end position="156"/>
    </location>
</feature>
<gene>
    <name evidence="6" type="ORF">TM51_08156</name>
</gene>
<name>A0A9P2WQM6_THEFU</name>
<organism evidence="6 7">
    <name type="scientific">Thermobifida fusca TM51</name>
    <dbReference type="NCBI Taxonomy" id="1169414"/>
    <lineage>
        <taxon>Bacteria</taxon>
        <taxon>Bacillati</taxon>
        <taxon>Actinomycetota</taxon>
        <taxon>Actinomycetes</taxon>
        <taxon>Streptosporangiales</taxon>
        <taxon>Nocardiopsidaceae</taxon>
        <taxon>Thermobifida</taxon>
    </lineage>
</organism>
<keyword evidence="3 5" id="KW-1133">Transmembrane helix</keyword>
<dbReference type="InterPro" id="IPR007318">
    <property type="entry name" value="Phopholipid_MeTrfase"/>
</dbReference>
<feature type="transmembrane region" description="Helical" evidence="5">
    <location>
        <begin position="76"/>
        <end position="95"/>
    </location>
</feature>
<reference evidence="6 7" key="1">
    <citation type="journal article" date="2013" name="Genome Announc.">
        <title>Draft Genome Sequence of the Lignocellulose Decomposer Thermobifida fusca Strain TM51.</title>
        <authorList>
            <person name="Toth A."/>
            <person name="Barna T."/>
            <person name="Nagy I."/>
            <person name="Horvath B."/>
            <person name="Nagy I."/>
            <person name="Tancsics A."/>
            <person name="Kriszt B."/>
            <person name="Baka E."/>
            <person name="Fekete C."/>
            <person name="Kukolya J."/>
        </authorList>
    </citation>
    <scope>NUCLEOTIDE SEQUENCE [LARGE SCALE GENOMIC DNA]</scope>
    <source>
        <strain evidence="6 7">TM51</strain>
    </source>
</reference>
<dbReference type="Pfam" id="PF04191">
    <property type="entry name" value="PEMT"/>
    <property type="match status" value="1"/>
</dbReference>
<dbReference type="GO" id="GO:0016740">
    <property type="term" value="F:transferase activity"/>
    <property type="evidence" value="ECO:0007669"/>
    <property type="project" value="UniProtKB-ARBA"/>
</dbReference>
<dbReference type="GO" id="GO:0012505">
    <property type="term" value="C:endomembrane system"/>
    <property type="evidence" value="ECO:0007669"/>
    <property type="project" value="UniProtKB-SubCell"/>
</dbReference>
<evidence type="ECO:0000256" key="1">
    <source>
        <dbReference type="ARBA" id="ARBA00004127"/>
    </source>
</evidence>
<dbReference type="RefSeq" id="WP_011292002.1">
    <property type="nucleotide sequence ID" value="NZ_AOSG01000040.1"/>
</dbReference>
<keyword evidence="7" id="KW-1185">Reference proteome</keyword>
<evidence type="ECO:0000256" key="5">
    <source>
        <dbReference type="SAM" id="Phobius"/>
    </source>
</evidence>
<accession>A0A9P2WQM6</accession>
<dbReference type="PANTHER" id="PTHR12714:SF9">
    <property type="entry name" value="PROTEIN-S-ISOPRENYLCYSTEINE O-METHYLTRANSFERASE"/>
    <property type="match status" value="1"/>
</dbReference>
<comment type="subcellular location">
    <subcellularLocation>
        <location evidence="1">Endomembrane system</location>
        <topology evidence="1">Multi-pass membrane protein</topology>
    </subcellularLocation>
</comment>
<dbReference type="PANTHER" id="PTHR12714">
    <property type="entry name" value="PROTEIN-S ISOPRENYLCYSTEINE O-METHYLTRANSFERASE"/>
    <property type="match status" value="1"/>
</dbReference>
<evidence type="ECO:0000313" key="7">
    <source>
        <dbReference type="Proteomes" id="UP000014184"/>
    </source>
</evidence>
<dbReference type="AlphaFoldDB" id="A0A9P2WQM6"/>
<evidence type="ECO:0000256" key="3">
    <source>
        <dbReference type="ARBA" id="ARBA00022989"/>
    </source>
</evidence>
<proteinExistence type="predicted"/>
<dbReference type="Gene3D" id="1.20.120.1630">
    <property type="match status" value="1"/>
</dbReference>
<dbReference type="Proteomes" id="UP000014184">
    <property type="component" value="Unassembled WGS sequence"/>
</dbReference>
<evidence type="ECO:0000256" key="4">
    <source>
        <dbReference type="ARBA" id="ARBA00023136"/>
    </source>
</evidence>
<comment type="caution">
    <text evidence="6">The sequence shown here is derived from an EMBL/GenBank/DDBJ whole genome shotgun (WGS) entry which is preliminary data.</text>
</comment>
<evidence type="ECO:0000256" key="2">
    <source>
        <dbReference type="ARBA" id="ARBA00022692"/>
    </source>
</evidence>
<evidence type="ECO:0008006" key="8">
    <source>
        <dbReference type="Google" id="ProtNLM"/>
    </source>
</evidence>
<keyword evidence="4 5" id="KW-0472">Membrane</keyword>
<sequence length="202" mass="21579">MATAALILYLIGLITAFGIRTLTTWRRTGDTGFRKPNTAPFTAPWWGTVLFTSALVLGLLAPVTGMLELAAVRPPTAIGIAGLATMLLGLILVLISQAAMGESWRIGVDETEHTALVTHGVFALIRNPIFTGMGVVLVGQLLAVPSLTAAAALAAFTAAVQIQVRAIEEPYLLRTHGEAYRSYAARTGRFLPLIGRWRPTDK</sequence>
<evidence type="ECO:0000313" key="6">
    <source>
        <dbReference type="EMBL" id="EOR71325.1"/>
    </source>
</evidence>